<keyword evidence="6" id="KW-0812">Transmembrane</keyword>
<evidence type="ECO:0000259" key="7">
    <source>
        <dbReference type="PROSITE" id="PS51352"/>
    </source>
</evidence>
<feature type="domain" description="Thioredoxin" evidence="7">
    <location>
        <begin position="57"/>
        <end position="252"/>
    </location>
</feature>
<dbReference type="InterPro" id="IPR013766">
    <property type="entry name" value="Thioredoxin_domain"/>
</dbReference>
<dbReference type="InterPro" id="IPR012336">
    <property type="entry name" value="Thioredoxin-like_fold"/>
</dbReference>
<dbReference type="PANTHER" id="PTHR13887">
    <property type="entry name" value="GLUTATHIONE S-TRANSFERASE KAPPA"/>
    <property type="match status" value="1"/>
</dbReference>
<evidence type="ECO:0000256" key="3">
    <source>
        <dbReference type="ARBA" id="ARBA00023002"/>
    </source>
</evidence>
<dbReference type="EMBL" id="LCNT01000004">
    <property type="protein sequence ID" value="KKU61133.1"/>
    <property type="molecule type" value="Genomic_DNA"/>
</dbReference>
<dbReference type="PANTHER" id="PTHR13887:SF14">
    <property type="entry name" value="DISULFIDE BOND FORMATION PROTEIN D"/>
    <property type="match status" value="1"/>
</dbReference>
<keyword evidence="4" id="KW-1015">Disulfide bond</keyword>
<evidence type="ECO:0000256" key="2">
    <source>
        <dbReference type="ARBA" id="ARBA00022729"/>
    </source>
</evidence>
<feature type="transmembrane region" description="Helical" evidence="6">
    <location>
        <begin position="14"/>
        <end position="34"/>
    </location>
</feature>
<reference evidence="8 9" key="1">
    <citation type="journal article" date="2015" name="Nature">
        <title>rRNA introns, odd ribosomes, and small enigmatic genomes across a large radiation of phyla.</title>
        <authorList>
            <person name="Brown C.T."/>
            <person name="Hug L.A."/>
            <person name="Thomas B.C."/>
            <person name="Sharon I."/>
            <person name="Castelle C.J."/>
            <person name="Singh A."/>
            <person name="Wilkins M.J."/>
            <person name="Williams K.H."/>
            <person name="Banfield J.F."/>
        </authorList>
    </citation>
    <scope>NUCLEOTIDE SEQUENCE [LARGE SCALE GENOMIC DNA]</scope>
</reference>
<sequence length="252" mass="27186">MAEAKKETKKGKSLLQPILIGLLVIAAFAIGSMWTELKMLKGGTGLVGTTQQAGQGAAGSEAAPEEITELTDEQWQEVLAKPAAVKGDEGAEVIMVEFTDYQCPFCKRHFDQTAAQIDQEYTATGKVRYVIRDLPLSFHQNAHAAAEAARCAGDQEAYFEYHDKLFETQTAWAELADPNETFSGYAGELGLNRSTFSSCLTDGKYKAQVDEDLGLAQKVGANGTPTFFINGKALVGAQPFAAFKAMLDAELN</sequence>
<evidence type="ECO:0000313" key="9">
    <source>
        <dbReference type="Proteomes" id="UP000033860"/>
    </source>
</evidence>
<dbReference type="SUPFAM" id="SSF52833">
    <property type="entry name" value="Thioredoxin-like"/>
    <property type="match status" value="1"/>
</dbReference>
<evidence type="ECO:0000256" key="1">
    <source>
        <dbReference type="ARBA" id="ARBA00005791"/>
    </source>
</evidence>
<dbReference type="Gene3D" id="3.40.30.10">
    <property type="entry name" value="Glutaredoxin"/>
    <property type="match status" value="1"/>
</dbReference>
<evidence type="ECO:0000313" key="8">
    <source>
        <dbReference type="EMBL" id="KKU61133.1"/>
    </source>
</evidence>
<comment type="similarity">
    <text evidence="1">Belongs to the thioredoxin family. DsbA subfamily.</text>
</comment>
<keyword evidence="6" id="KW-1133">Transmembrane helix</keyword>
<keyword evidence="5" id="KW-0676">Redox-active center</keyword>
<dbReference type="AlphaFoldDB" id="A0A0G1U4A1"/>
<comment type="caution">
    <text evidence="8">The sequence shown here is derived from an EMBL/GenBank/DDBJ whole genome shotgun (WGS) entry which is preliminary data.</text>
</comment>
<accession>A0A0G1U4A1</accession>
<name>A0A0G1U4A1_9BACT</name>
<dbReference type="Proteomes" id="UP000033860">
    <property type="component" value="Unassembled WGS sequence"/>
</dbReference>
<evidence type="ECO:0000256" key="5">
    <source>
        <dbReference type="ARBA" id="ARBA00023284"/>
    </source>
</evidence>
<organism evidence="8 9">
    <name type="scientific">Candidatus Beckwithbacteria bacterium GW2011_GWB1_47_15</name>
    <dbReference type="NCBI Taxonomy" id="1618371"/>
    <lineage>
        <taxon>Bacteria</taxon>
        <taxon>Candidatus Beckwithiibacteriota</taxon>
    </lineage>
</organism>
<dbReference type="Pfam" id="PF13462">
    <property type="entry name" value="Thioredoxin_4"/>
    <property type="match status" value="1"/>
</dbReference>
<gene>
    <name evidence="8" type="ORF">UX85_C0004G0055</name>
</gene>
<keyword evidence="6" id="KW-0472">Membrane</keyword>
<keyword evidence="3" id="KW-0560">Oxidoreductase</keyword>
<dbReference type="PROSITE" id="PS51352">
    <property type="entry name" value="THIOREDOXIN_2"/>
    <property type="match status" value="1"/>
</dbReference>
<proteinExistence type="inferred from homology"/>
<evidence type="ECO:0000256" key="4">
    <source>
        <dbReference type="ARBA" id="ARBA00023157"/>
    </source>
</evidence>
<evidence type="ECO:0000256" key="6">
    <source>
        <dbReference type="SAM" id="Phobius"/>
    </source>
</evidence>
<dbReference type="InterPro" id="IPR036249">
    <property type="entry name" value="Thioredoxin-like_sf"/>
</dbReference>
<dbReference type="GO" id="GO:0016491">
    <property type="term" value="F:oxidoreductase activity"/>
    <property type="evidence" value="ECO:0007669"/>
    <property type="project" value="UniProtKB-KW"/>
</dbReference>
<keyword evidence="2" id="KW-0732">Signal</keyword>
<protein>
    <submittedName>
        <fullName evidence="8">DSBA oxidoreductase</fullName>
    </submittedName>
</protein>